<accession>A0ABW1TCQ7</accession>
<comment type="caution">
    <text evidence="3">The sequence shown here is derived from an EMBL/GenBank/DDBJ whole genome shotgun (WGS) entry which is preliminary data.</text>
</comment>
<evidence type="ECO:0000256" key="1">
    <source>
        <dbReference type="ARBA" id="ARBA00022448"/>
    </source>
</evidence>
<protein>
    <submittedName>
        <fullName evidence="3">ATP-binding cassette domain-containing protein</fullName>
    </submittedName>
</protein>
<evidence type="ECO:0000313" key="3">
    <source>
        <dbReference type="EMBL" id="MFC6259379.1"/>
    </source>
</evidence>
<proteinExistence type="predicted"/>
<dbReference type="PANTHER" id="PTHR42788">
    <property type="entry name" value="TAURINE IMPORT ATP-BINDING PROTEIN-RELATED"/>
    <property type="match status" value="1"/>
</dbReference>
<dbReference type="InterPro" id="IPR003439">
    <property type="entry name" value="ABC_transporter-like_ATP-bd"/>
</dbReference>
<feature type="domain" description="ABC transporter" evidence="2">
    <location>
        <begin position="15"/>
        <end position="58"/>
    </location>
</feature>
<keyword evidence="3" id="KW-0067">ATP-binding</keyword>
<organism evidence="3 4">
    <name type="scientific">Levilactobacillus fujinensis</name>
    <dbReference type="NCBI Taxonomy" id="2486024"/>
    <lineage>
        <taxon>Bacteria</taxon>
        <taxon>Bacillati</taxon>
        <taxon>Bacillota</taxon>
        <taxon>Bacilli</taxon>
        <taxon>Lactobacillales</taxon>
        <taxon>Lactobacillaceae</taxon>
        <taxon>Levilactobacillus</taxon>
    </lineage>
</organism>
<keyword evidence="3" id="KW-0547">Nucleotide-binding</keyword>
<dbReference type="GO" id="GO:0005524">
    <property type="term" value="F:ATP binding"/>
    <property type="evidence" value="ECO:0007669"/>
    <property type="project" value="UniProtKB-KW"/>
</dbReference>
<sequence>MRATLSYNQYTTVRNNFTCTIPTGELVALLGPSDSGKSTILNLLAGLLTSDTGQILFNQLM</sequence>
<dbReference type="Proteomes" id="UP001596283">
    <property type="component" value="Unassembled WGS sequence"/>
</dbReference>
<dbReference type="Pfam" id="PF00005">
    <property type="entry name" value="ABC_tran"/>
    <property type="match status" value="1"/>
</dbReference>
<reference evidence="4" key="1">
    <citation type="journal article" date="2019" name="Int. J. Syst. Evol. Microbiol.">
        <title>The Global Catalogue of Microorganisms (GCM) 10K type strain sequencing project: providing services to taxonomists for standard genome sequencing and annotation.</title>
        <authorList>
            <consortium name="The Broad Institute Genomics Platform"/>
            <consortium name="The Broad Institute Genome Sequencing Center for Infectious Disease"/>
            <person name="Wu L."/>
            <person name="Ma J."/>
        </authorList>
    </citation>
    <scope>NUCLEOTIDE SEQUENCE [LARGE SCALE GENOMIC DNA]</scope>
    <source>
        <strain evidence="4">CCM 8908</strain>
    </source>
</reference>
<dbReference type="InterPro" id="IPR050166">
    <property type="entry name" value="ABC_transporter_ATP-bind"/>
</dbReference>
<dbReference type="InterPro" id="IPR027417">
    <property type="entry name" value="P-loop_NTPase"/>
</dbReference>
<keyword evidence="1" id="KW-0813">Transport</keyword>
<evidence type="ECO:0000259" key="2">
    <source>
        <dbReference type="Pfam" id="PF00005"/>
    </source>
</evidence>
<dbReference type="PANTHER" id="PTHR42788:SF13">
    <property type="entry name" value="ALIPHATIC SULFONATES IMPORT ATP-BINDING PROTEIN SSUB"/>
    <property type="match status" value="1"/>
</dbReference>
<name>A0ABW1TCQ7_9LACO</name>
<dbReference type="Gene3D" id="3.40.50.300">
    <property type="entry name" value="P-loop containing nucleotide triphosphate hydrolases"/>
    <property type="match status" value="1"/>
</dbReference>
<dbReference type="RefSeq" id="WP_125689082.1">
    <property type="nucleotide sequence ID" value="NZ_JBHSSI010000002.1"/>
</dbReference>
<gene>
    <name evidence="3" type="ORF">ACFP1C_00300</name>
</gene>
<dbReference type="SUPFAM" id="SSF52540">
    <property type="entry name" value="P-loop containing nucleoside triphosphate hydrolases"/>
    <property type="match status" value="1"/>
</dbReference>
<dbReference type="EMBL" id="JBHSSI010000002">
    <property type="protein sequence ID" value="MFC6259379.1"/>
    <property type="molecule type" value="Genomic_DNA"/>
</dbReference>
<evidence type="ECO:0000313" key="4">
    <source>
        <dbReference type="Proteomes" id="UP001596283"/>
    </source>
</evidence>
<keyword evidence="4" id="KW-1185">Reference proteome</keyword>